<dbReference type="AlphaFoldDB" id="A0A8S1JEB6"/>
<sequence>MGQWGSEAVATGPHGTPPDRLGCRILPLEGLQFEILNEGSSFRPLAPTVLSDVMESWVRSLRRRPLTHRAEPADGQEKLGVTRCDRELRNVPLGATKNGEGAFAAAAPLCWLG</sequence>
<dbReference type="Proteomes" id="UP000708148">
    <property type="component" value="Unassembled WGS sequence"/>
</dbReference>
<dbReference type="EMBL" id="CAJHUC010002935">
    <property type="protein sequence ID" value="CAD7704621.1"/>
    <property type="molecule type" value="Genomic_DNA"/>
</dbReference>
<comment type="caution">
    <text evidence="2">The sequence shown here is derived from an EMBL/GenBank/DDBJ whole genome shotgun (WGS) entry which is preliminary data.</text>
</comment>
<evidence type="ECO:0000313" key="2">
    <source>
        <dbReference type="EMBL" id="CAD7704621.1"/>
    </source>
</evidence>
<reference evidence="2" key="1">
    <citation type="submission" date="2020-12" db="EMBL/GenBank/DDBJ databases">
        <authorList>
            <person name="Iha C."/>
        </authorList>
    </citation>
    <scope>NUCLEOTIDE SEQUENCE</scope>
</reference>
<gene>
    <name evidence="2" type="ORF">OSTQU699_LOCUS9979</name>
</gene>
<evidence type="ECO:0000256" key="1">
    <source>
        <dbReference type="SAM" id="MobiDB-lite"/>
    </source>
</evidence>
<keyword evidence="3" id="KW-1185">Reference proteome</keyword>
<protein>
    <submittedName>
        <fullName evidence="2">Uncharacterized protein</fullName>
    </submittedName>
</protein>
<organism evidence="2 3">
    <name type="scientific">Ostreobium quekettii</name>
    <dbReference type="NCBI Taxonomy" id="121088"/>
    <lineage>
        <taxon>Eukaryota</taxon>
        <taxon>Viridiplantae</taxon>
        <taxon>Chlorophyta</taxon>
        <taxon>core chlorophytes</taxon>
        <taxon>Ulvophyceae</taxon>
        <taxon>TCBD clade</taxon>
        <taxon>Bryopsidales</taxon>
        <taxon>Ostreobineae</taxon>
        <taxon>Ostreobiaceae</taxon>
        <taxon>Ostreobium</taxon>
    </lineage>
</organism>
<name>A0A8S1JEB6_9CHLO</name>
<feature type="region of interest" description="Disordered" evidence="1">
    <location>
        <begin position="1"/>
        <end position="20"/>
    </location>
</feature>
<accession>A0A8S1JEB6</accession>
<evidence type="ECO:0000313" key="3">
    <source>
        <dbReference type="Proteomes" id="UP000708148"/>
    </source>
</evidence>
<proteinExistence type="predicted"/>